<evidence type="ECO:0000313" key="4">
    <source>
        <dbReference type="EMBL" id="OGK07157.1"/>
    </source>
</evidence>
<name>A0A1F7FL13_UNCRA</name>
<feature type="domain" description="Pyruvate flavodoxin/ferredoxin oxidoreductase pyrimidine binding" evidence="2">
    <location>
        <begin position="9"/>
        <end position="184"/>
    </location>
</feature>
<evidence type="ECO:0000256" key="1">
    <source>
        <dbReference type="ARBA" id="ARBA00023002"/>
    </source>
</evidence>
<dbReference type="SUPFAM" id="SSF52922">
    <property type="entry name" value="TK C-terminal domain-like"/>
    <property type="match status" value="1"/>
</dbReference>
<evidence type="ECO:0000259" key="2">
    <source>
        <dbReference type="Pfam" id="PF01855"/>
    </source>
</evidence>
<dbReference type="CDD" id="cd07034">
    <property type="entry name" value="TPP_PYR_PFOR_IOR-alpha_like"/>
    <property type="match status" value="1"/>
</dbReference>
<dbReference type="PANTHER" id="PTHR43088:SF1">
    <property type="entry name" value="SUBUNIT OF PYRUVATE:FLAVODOXIN OXIDOREDUCTASE"/>
    <property type="match status" value="1"/>
</dbReference>
<dbReference type="Proteomes" id="UP000179243">
    <property type="component" value="Unassembled WGS sequence"/>
</dbReference>
<sequence>MKGNEVIGEAAIRAGLTCYFGYPITPQNELTAYMAKHMLAKGRTFIQAESEIAAINMVYGASSAGARAMTSSSSPGISLKQEGISYLVGAQLPAVIVNIVRGGPGLGNISVSQSDYFQSVKGGGHGDYRMVVYAPSNLQEAADLTVKAFDTADAYRNPVLVLGDAILGQMMEPVVFKDIAHRTFDKSWTLGGKRNGRPANLVNSLSLEEGVIENWNWEFRLKYESMKKNELMFETLYCDDADLIIVAFGTTARICKAVVARARAQGLKVGLVRPITVWPFPYKALNDIGRKTGEFLVVEMNLGQMIEDVRLALPDACRIHFHGRPGGGVPEERDIFEIIDHVLVKNKKGAITTRGTFINWEIS</sequence>
<feature type="domain" description="Pyruvate:ferredoxin oxidoreductase core" evidence="3">
    <location>
        <begin position="241"/>
        <end position="334"/>
    </location>
</feature>
<dbReference type="InterPro" id="IPR002880">
    <property type="entry name" value="Pyrv_Fd/Flavodoxin_OxRdtase_N"/>
</dbReference>
<evidence type="ECO:0000259" key="3">
    <source>
        <dbReference type="Pfam" id="PF17147"/>
    </source>
</evidence>
<evidence type="ECO:0000313" key="5">
    <source>
        <dbReference type="Proteomes" id="UP000179243"/>
    </source>
</evidence>
<dbReference type="Pfam" id="PF01855">
    <property type="entry name" value="POR_N"/>
    <property type="match status" value="1"/>
</dbReference>
<comment type="caution">
    <text evidence="4">The sequence shown here is derived from an EMBL/GenBank/DDBJ whole genome shotgun (WGS) entry which is preliminary data.</text>
</comment>
<proteinExistence type="predicted"/>
<dbReference type="PANTHER" id="PTHR43088">
    <property type="entry name" value="SUBUNIT OF PYRUVATE:FLAVODOXIN OXIDOREDUCTASE-RELATED"/>
    <property type="match status" value="1"/>
</dbReference>
<gene>
    <name evidence="4" type="ORF">A2519_09195</name>
</gene>
<protein>
    <submittedName>
        <fullName evidence="4">3-methyl-2-oxobutanoate dehydrogenase subunit VorB</fullName>
    </submittedName>
</protein>
<reference evidence="4 5" key="1">
    <citation type="journal article" date="2016" name="Nat. Commun.">
        <title>Thousands of microbial genomes shed light on interconnected biogeochemical processes in an aquifer system.</title>
        <authorList>
            <person name="Anantharaman K."/>
            <person name="Brown C.T."/>
            <person name="Hug L.A."/>
            <person name="Sharon I."/>
            <person name="Castelle C.J."/>
            <person name="Probst A.J."/>
            <person name="Thomas B.C."/>
            <person name="Singh A."/>
            <person name="Wilkins M.J."/>
            <person name="Karaoz U."/>
            <person name="Brodie E.L."/>
            <person name="Williams K.H."/>
            <person name="Hubbard S.S."/>
            <person name="Banfield J.F."/>
        </authorList>
    </citation>
    <scope>NUCLEOTIDE SEQUENCE [LARGE SCALE GENOMIC DNA]</scope>
</reference>
<dbReference type="InterPro" id="IPR052368">
    <property type="entry name" value="2-oxoacid_oxidoreductase"/>
</dbReference>
<dbReference type="Gene3D" id="3.40.50.970">
    <property type="match status" value="1"/>
</dbReference>
<dbReference type="Gene3D" id="3.40.50.920">
    <property type="match status" value="1"/>
</dbReference>
<dbReference type="NCBIfam" id="NF005507">
    <property type="entry name" value="PRK07119.1"/>
    <property type="match status" value="1"/>
</dbReference>
<dbReference type="SUPFAM" id="SSF52518">
    <property type="entry name" value="Thiamin diphosphate-binding fold (THDP-binding)"/>
    <property type="match status" value="1"/>
</dbReference>
<dbReference type="GO" id="GO:0016491">
    <property type="term" value="F:oxidoreductase activity"/>
    <property type="evidence" value="ECO:0007669"/>
    <property type="project" value="UniProtKB-KW"/>
</dbReference>
<accession>A0A1F7FL13</accession>
<dbReference type="EMBL" id="MFYX01000013">
    <property type="protein sequence ID" value="OGK07157.1"/>
    <property type="molecule type" value="Genomic_DNA"/>
</dbReference>
<organism evidence="4 5">
    <name type="scientific">Candidatus Raymondbacteria bacterium RIFOXYD12_FULL_49_13</name>
    <dbReference type="NCBI Taxonomy" id="1817890"/>
    <lineage>
        <taxon>Bacteria</taxon>
        <taxon>Raymondiibacteriota</taxon>
    </lineage>
</organism>
<dbReference type="InterPro" id="IPR033412">
    <property type="entry name" value="PFOR_II"/>
</dbReference>
<dbReference type="InterPro" id="IPR029061">
    <property type="entry name" value="THDP-binding"/>
</dbReference>
<dbReference type="AlphaFoldDB" id="A0A1F7FL13"/>
<keyword evidence="1" id="KW-0560">Oxidoreductase</keyword>
<dbReference type="InterPro" id="IPR009014">
    <property type="entry name" value="Transketo_C/PFOR_II"/>
</dbReference>
<dbReference type="Pfam" id="PF17147">
    <property type="entry name" value="PFOR_II"/>
    <property type="match status" value="1"/>
</dbReference>